<dbReference type="InterPro" id="IPR032675">
    <property type="entry name" value="LRR_dom_sf"/>
</dbReference>
<comment type="caution">
    <text evidence="1">The sequence shown here is derived from an EMBL/GenBank/DDBJ whole genome shotgun (WGS) entry which is preliminary data.</text>
</comment>
<sequence>NSIGPEGAEELIKGLKANKGKLTRLALGQNMLMAKGSRLMCEYWMTKEGSCLEFLDLRHNTTGYRAVVEIRKTLGKPIDDDNHNLGWMMLFGERQLLLNAL</sequence>
<dbReference type="EMBL" id="CAJNNV010021484">
    <property type="protein sequence ID" value="CAE8607403.1"/>
    <property type="molecule type" value="Genomic_DNA"/>
</dbReference>
<gene>
    <name evidence="1" type="ORF">PGLA1383_LOCUS25331</name>
</gene>
<protein>
    <submittedName>
        <fullName evidence="1">Uncharacterized protein</fullName>
    </submittedName>
</protein>
<evidence type="ECO:0000313" key="2">
    <source>
        <dbReference type="Proteomes" id="UP000654075"/>
    </source>
</evidence>
<organism evidence="1 2">
    <name type="scientific">Polarella glacialis</name>
    <name type="common">Dinoflagellate</name>
    <dbReference type="NCBI Taxonomy" id="89957"/>
    <lineage>
        <taxon>Eukaryota</taxon>
        <taxon>Sar</taxon>
        <taxon>Alveolata</taxon>
        <taxon>Dinophyceae</taxon>
        <taxon>Suessiales</taxon>
        <taxon>Suessiaceae</taxon>
        <taxon>Polarella</taxon>
    </lineage>
</organism>
<keyword evidence="2" id="KW-1185">Reference proteome</keyword>
<name>A0A813F782_POLGL</name>
<dbReference type="SUPFAM" id="SSF52047">
    <property type="entry name" value="RNI-like"/>
    <property type="match status" value="1"/>
</dbReference>
<evidence type="ECO:0000313" key="1">
    <source>
        <dbReference type="EMBL" id="CAE8607403.1"/>
    </source>
</evidence>
<dbReference type="Proteomes" id="UP000654075">
    <property type="component" value="Unassembled WGS sequence"/>
</dbReference>
<dbReference type="AlphaFoldDB" id="A0A813F782"/>
<proteinExistence type="predicted"/>
<feature type="non-terminal residue" evidence="1">
    <location>
        <position position="1"/>
    </location>
</feature>
<reference evidence="1" key="1">
    <citation type="submission" date="2021-02" db="EMBL/GenBank/DDBJ databases">
        <authorList>
            <person name="Dougan E. K."/>
            <person name="Rhodes N."/>
            <person name="Thang M."/>
            <person name="Chan C."/>
        </authorList>
    </citation>
    <scope>NUCLEOTIDE SEQUENCE</scope>
</reference>
<dbReference type="OrthoDB" id="120976at2759"/>
<dbReference type="Gene3D" id="3.80.10.10">
    <property type="entry name" value="Ribonuclease Inhibitor"/>
    <property type="match status" value="1"/>
</dbReference>
<accession>A0A813F782</accession>